<organism evidence="3 4">
    <name type="scientific">Rhodopseudomonas julia</name>
    <dbReference type="NCBI Taxonomy" id="200617"/>
    <lineage>
        <taxon>Bacteria</taxon>
        <taxon>Pseudomonadati</taxon>
        <taxon>Pseudomonadota</taxon>
        <taxon>Alphaproteobacteria</taxon>
        <taxon>Hyphomicrobiales</taxon>
        <taxon>Nitrobacteraceae</taxon>
        <taxon>Rhodopseudomonas</taxon>
    </lineage>
</organism>
<gene>
    <name evidence="3" type="ORF">J2R99_000476</name>
</gene>
<reference evidence="3 4" key="1">
    <citation type="submission" date="2023-07" db="EMBL/GenBank/DDBJ databases">
        <title>Genomic Encyclopedia of Type Strains, Phase IV (KMG-IV): sequencing the most valuable type-strain genomes for metagenomic binning, comparative biology and taxonomic classification.</title>
        <authorList>
            <person name="Goeker M."/>
        </authorList>
    </citation>
    <scope>NUCLEOTIDE SEQUENCE [LARGE SCALE GENOMIC DNA]</scope>
    <source>
        <strain evidence="3 4">DSM 11549</strain>
    </source>
</reference>
<dbReference type="EMBL" id="JAUSUK010000001">
    <property type="protein sequence ID" value="MDQ0324627.1"/>
    <property type="molecule type" value="Genomic_DNA"/>
</dbReference>
<dbReference type="SUPFAM" id="SSF48208">
    <property type="entry name" value="Six-hairpin glycosidases"/>
    <property type="match status" value="1"/>
</dbReference>
<keyword evidence="4" id="KW-1185">Reference proteome</keyword>
<accession>A0ABU0C291</accession>
<comment type="similarity">
    <text evidence="1">Belongs to the N-acylglucosamine 2-epimerase family.</text>
</comment>
<dbReference type="Proteomes" id="UP001230253">
    <property type="component" value="Unassembled WGS sequence"/>
</dbReference>
<keyword evidence="2" id="KW-0413">Isomerase</keyword>
<dbReference type="RefSeq" id="WP_307152894.1">
    <property type="nucleotide sequence ID" value="NZ_JAUSUK010000001.1"/>
</dbReference>
<dbReference type="InterPro" id="IPR012341">
    <property type="entry name" value="6hp_glycosidase-like_sf"/>
</dbReference>
<name>A0ABU0C291_9BRAD</name>
<dbReference type="InterPro" id="IPR008928">
    <property type="entry name" value="6-hairpin_glycosidase_sf"/>
</dbReference>
<dbReference type="Gene3D" id="1.50.10.10">
    <property type="match status" value="1"/>
</dbReference>
<protein>
    <submittedName>
        <fullName evidence="3">Mannose/cellobiose epimerase-like protein (N-acyl-D-glucosamine 2-epimerase family)</fullName>
    </submittedName>
</protein>
<dbReference type="Pfam" id="PF07221">
    <property type="entry name" value="GlcNAc_2-epim"/>
    <property type="match status" value="1"/>
</dbReference>
<dbReference type="PANTHER" id="PTHR15108">
    <property type="entry name" value="N-ACYLGLUCOSAMINE-2-EPIMERASE"/>
    <property type="match status" value="1"/>
</dbReference>
<dbReference type="InterPro" id="IPR010819">
    <property type="entry name" value="AGE/CE"/>
</dbReference>
<evidence type="ECO:0000256" key="1">
    <source>
        <dbReference type="ARBA" id="ARBA00008558"/>
    </source>
</evidence>
<evidence type="ECO:0000313" key="3">
    <source>
        <dbReference type="EMBL" id="MDQ0324627.1"/>
    </source>
</evidence>
<comment type="caution">
    <text evidence="3">The sequence shown here is derived from an EMBL/GenBank/DDBJ whole genome shotgun (WGS) entry which is preliminary data.</text>
</comment>
<evidence type="ECO:0000313" key="4">
    <source>
        <dbReference type="Proteomes" id="UP001230253"/>
    </source>
</evidence>
<proteinExistence type="inferred from homology"/>
<sequence>MVDPLALFGAEPGNWLVQPQHQAWLQAEGHRLLDFSKPSLVAHGFAALDLDGRLPDKPVAETIVTARMVHSYGLAMLKGLPGCIPLVDHGLVALASGPLRDGENGGWWLRNPDAGAPRRKQAYAHAFVALAASTAFVAKRPAAQQLLDEAIDVIETHFWDDAEGAMRESFASDWSDEEDYRGANSNMHSLEMCLALADALDAPKWRERGLHIAERLIHDHARANDYCIPEHFDRNWQILRDYNRDKPEDDLRPYGTTPGHSLEWSHLLLKLEAALLTHGETPPAWLLEDAIALFETAMHLGWAADERPGIVYTLDWSGRPSVPERAHWVHAEAVTAAAMLFKRTGRKVYSEWYRRLWDYIDLAMIDRERGGWLNEVDAEGRDSERIYEGKPDLYHAYQATLTPLLPATPSIAVEIAQHAAKSGAE</sequence>
<evidence type="ECO:0000256" key="2">
    <source>
        <dbReference type="ARBA" id="ARBA00023235"/>
    </source>
</evidence>